<comment type="caution">
    <text evidence="2">The sequence shown here is derived from an EMBL/GenBank/DDBJ whole genome shotgun (WGS) entry which is preliminary data.</text>
</comment>
<dbReference type="RefSeq" id="WP_111387271.1">
    <property type="nucleotide sequence ID" value="NZ_NPEW01000215.1"/>
</dbReference>
<sequence>MDRPSFVPHPLPSAHVLLRFAMRLVGLAAVAAMSTRGFAATFAALLALAAFYCLLVAVQRREAPFGPVLTHVDEAAVYALCAGLLSRL</sequence>
<accession>A0A327K2K6</accession>
<keyword evidence="1" id="KW-0812">Transmembrane</keyword>
<feature type="transmembrane region" description="Helical" evidence="1">
    <location>
        <begin position="38"/>
        <end position="58"/>
    </location>
</feature>
<dbReference type="AlphaFoldDB" id="A0A327K2K6"/>
<dbReference type="EMBL" id="UWOC01000165">
    <property type="protein sequence ID" value="VCU10288.1"/>
    <property type="molecule type" value="Genomic_DNA"/>
</dbReference>
<reference evidence="2 5" key="3">
    <citation type="submission" date="2019-11" db="EMBL/GenBank/DDBJ databases">
        <title>Whole-genome sequence of Rhodoplanes serenus DSM 18633, type strain.</title>
        <authorList>
            <person name="Kyndt J.A."/>
            <person name="Meyer T.E."/>
        </authorList>
    </citation>
    <scope>NUCLEOTIDE SEQUENCE [LARGE SCALE GENOMIC DNA]</scope>
    <source>
        <strain evidence="2 5">DSM 18633</strain>
    </source>
</reference>
<keyword evidence="4" id="KW-1185">Reference proteome</keyword>
<dbReference type="Proteomes" id="UP000289200">
    <property type="component" value="Unassembled WGS sequence"/>
</dbReference>
<keyword evidence="1" id="KW-0472">Membrane</keyword>
<keyword evidence="1" id="KW-1133">Transmembrane helix</keyword>
<dbReference type="OrthoDB" id="7376619at2"/>
<evidence type="ECO:0000313" key="2">
    <source>
        <dbReference type="EMBL" id="MTW19303.1"/>
    </source>
</evidence>
<reference evidence="3" key="2">
    <citation type="submission" date="2018-10" db="EMBL/GenBank/DDBJ databases">
        <authorList>
            <person name="Peiro R."/>
            <person name="Begona"/>
            <person name="Cbmso G."/>
            <person name="Lopez M."/>
            <person name="Gonzalez S."/>
            <person name="Sacristan E."/>
            <person name="Castillo E."/>
        </authorList>
    </citation>
    <scope>NUCLEOTIDE SEQUENCE</scope>
    <source>
        <strain evidence="3">Rhod_genome</strain>
    </source>
</reference>
<evidence type="ECO:0000313" key="5">
    <source>
        <dbReference type="Proteomes" id="UP000438991"/>
    </source>
</evidence>
<reference evidence="4" key="1">
    <citation type="submission" date="2018-10" db="EMBL/GenBank/DDBJ databases">
        <authorList>
            <person name="Peiro R."/>
            <person name="Begona"/>
            <person name="Cbmso G."/>
            <person name="Lopez M."/>
            <person name="Gonzalez S."/>
            <person name="Sacristan E."/>
            <person name="Castillo E."/>
        </authorList>
    </citation>
    <scope>NUCLEOTIDE SEQUENCE [LARGE SCALE GENOMIC DNA]</scope>
</reference>
<evidence type="ECO:0000313" key="3">
    <source>
        <dbReference type="EMBL" id="VCU10288.1"/>
    </source>
</evidence>
<dbReference type="EMBL" id="WNKV01000028">
    <property type="protein sequence ID" value="MTW19303.1"/>
    <property type="molecule type" value="Genomic_DNA"/>
</dbReference>
<proteinExistence type="predicted"/>
<evidence type="ECO:0000256" key="1">
    <source>
        <dbReference type="SAM" id="Phobius"/>
    </source>
</evidence>
<organism evidence="2 5">
    <name type="scientific">Rhodoplanes serenus</name>
    <dbReference type="NCBI Taxonomy" id="200615"/>
    <lineage>
        <taxon>Bacteria</taxon>
        <taxon>Pseudomonadati</taxon>
        <taxon>Pseudomonadota</taxon>
        <taxon>Alphaproteobacteria</taxon>
        <taxon>Hyphomicrobiales</taxon>
        <taxon>Nitrobacteraceae</taxon>
        <taxon>Rhodoplanes</taxon>
    </lineage>
</organism>
<evidence type="ECO:0000313" key="4">
    <source>
        <dbReference type="Proteomes" id="UP000289200"/>
    </source>
</evidence>
<name>A0A327K2K6_9BRAD</name>
<gene>
    <name evidence="2" type="ORF">GJ689_24225</name>
    <name evidence="3" type="ORF">RHODGE_RHODGE_03476</name>
</gene>
<dbReference type="Proteomes" id="UP000438991">
    <property type="component" value="Unassembled WGS sequence"/>
</dbReference>
<protein>
    <submittedName>
        <fullName evidence="2">Uncharacterized protein</fullName>
    </submittedName>
</protein>